<feature type="compositionally biased region" description="Basic and acidic residues" evidence="1">
    <location>
        <begin position="511"/>
        <end position="521"/>
    </location>
</feature>
<keyword evidence="3" id="KW-1185">Reference proteome</keyword>
<feature type="compositionally biased region" description="Acidic residues" evidence="1">
    <location>
        <begin position="522"/>
        <end position="534"/>
    </location>
</feature>
<dbReference type="AlphaFoldDB" id="A0A9D4HRM4"/>
<evidence type="ECO:0000313" key="2">
    <source>
        <dbReference type="EMBL" id="KAH3728485.1"/>
    </source>
</evidence>
<proteinExistence type="predicted"/>
<reference evidence="2" key="1">
    <citation type="journal article" date="2019" name="bioRxiv">
        <title>The Genome of the Zebra Mussel, Dreissena polymorpha: A Resource for Invasive Species Research.</title>
        <authorList>
            <person name="McCartney M.A."/>
            <person name="Auch B."/>
            <person name="Kono T."/>
            <person name="Mallez S."/>
            <person name="Zhang Y."/>
            <person name="Obille A."/>
            <person name="Becker A."/>
            <person name="Abrahante J.E."/>
            <person name="Garbe J."/>
            <person name="Badalamenti J.P."/>
            <person name="Herman A."/>
            <person name="Mangelson H."/>
            <person name="Liachko I."/>
            <person name="Sullivan S."/>
            <person name="Sone E.D."/>
            <person name="Koren S."/>
            <person name="Silverstein K.A.T."/>
            <person name="Beckman K.B."/>
            <person name="Gohl D.M."/>
        </authorList>
    </citation>
    <scope>NUCLEOTIDE SEQUENCE</scope>
    <source>
        <strain evidence="2">Duluth1</strain>
        <tissue evidence="2">Whole animal</tissue>
    </source>
</reference>
<gene>
    <name evidence="2" type="ORF">DPMN_054442</name>
</gene>
<accession>A0A9D4HRM4</accession>
<feature type="region of interest" description="Disordered" evidence="1">
    <location>
        <begin position="194"/>
        <end position="221"/>
    </location>
</feature>
<reference evidence="2" key="2">
    <citation type="submission" date="2020-11" db="EMBL/GenBank/DDBJ databases">
        <authorList>
            <person name="McCartney M.A."/>
            <person name="Auch B."/>
            <person name="Kono T."/>
            <person name="Mallez S."/>
            <person name="Becker A."/>
            <person name="Gohl D.M."/>
            <person name="Silverstein K.A.T."/>
            <person name="Koren S."/>
            <person name="Bechman K.B."/>
            <person name="Herman A."/>
            <person name="Abrahante J.E."/>
            <person name="Garbe J."/>
        </authorList>
    </citation>
    <scope>NUCLEOTIDE SEQUENCE</scope>
    <source>
        <strain evidence="2">Duluth1</strain>
        <tissue evidence="2">Whole animal</tissue>
    </source>
</reference>
<evidence type="ECO:0000313" key="3">
    <source>
        <dbReference type="Proteomes" id="UP000828390"/>
    </source>
</evidence>
<feature type="compositionally biased region" description="Basic and acidic residues" evidence="1">
    <location>
        <begin position="808"/>
        <end position="823"/>
    </location>
</feature>
<evidence type="ECO:0000256" key="1">
    <source>
        <dbReference type="SAM" id="MobiDB-lite"/>
    </source>
</evidence>
<sequence>MNMEAVITPQMALAIGIKISPSRTQSSIDAKGGRQKPDIDFDLLVTRVENTIMSDKERQNMGITPRQLMSRSNPALFAADREKTGHDLTNPREMYNMLSHKTKSIEDIAAKFKQELAKAGQLTGTLPSLSRTRSMNDIDKTSGDRINHKVLNVSAMRNVDQRLDVILLNRHRTSVDDFRRTSDRKYHARTVNLPRLSRQTRHQKGERESETLELPSLQEPRHISEERGQDYGNSHEAPNNRLIQIREELSGSDSKLDKWFSEMPNEEFDKAQRAIFEDSIRERLQEFQRKRHRKINFPNQSLNVCLGSKMKRVPNTYLELRVDSFGKHLQTEYSHDKLRKYGLHQKSMHHLKTKDFSDPERNVHRDENLPRIALQHRSLTTLALTKAKQKGDGEKQSKRKRDYIEIPTAKGLNTVYMNDNFDYSEREQRFKHRLGTSNYEEYTERLNMMREASEFYNIRSNSPVYSLNDDGDEVHCDKDGTKTATIVNLALPNSAPKIRKPHHIKKTILKESENAQKAENDEVKEDNEINENEETFEHFEDDKGENQDSDKPGPVITKIPTAQSSRTSESKSTSSSILSNKEALKKFNKLEVFAEHGKMANTLQQRNNFKEFKVRSSDALRNVNLPQSLKLDTRYQTQPHSTTGVIRDEINIPVNDRKPEVVFRFEPGEVHITRSNANQTFLYSRSSERARVIYGKIHSHSKEHLSRKDSRFKEEFKDGHSMATMSTKLGAYKSDLRRFESRAVDGSLDSTSPRPEETAQNDMLVIGNEATIRHHGYSTATKNQTDSKAISYKRDAAMETDIIGSEKASQRLSEHTSERRQSAEDLSEPRSCSGLSDYIVENNDGESLTSDGEEAMEIELSSRLKSNHSV</sequence>
<organism evidence="2 3">
    <name type="scientific">Dreissena polymorpha</name>
    <name type="common">Zebra mussel</name>
    <name type="synonym">Mytilus polymorpha</name>
    <dbReference type="NCBI Taxonomy" id="45954"/>
    <lineage>
        <taxon>Eukaryota</taxon>
        <taxon>Metazoa</taxon>
        <taxon>Spiralia</taxon>
        <taxon>Lophotrochozoa</taxon>
        <taxon>Mollusca</taxon>
        <taxon>Bivalvia</taxon>
        <taxon>Autobranchia</taxon>
        <taxon>Heteroconchia</taxon>
        <taxon>Euheterodonta</taxon>
        <taxon>Imparidentia</taxon>
        <taxon>Neoheterodontei</taxon>
        <taxon>Myida</taxon>
        <taxon>Dreissenoidea</taxon>
        <taxon>Dreissenidae</taxon>
        <taxon>Dreissena</taxon>
    </lineage>
</organism>
<dbReference type="EMBL" id="JAIWYP010000012">
    <property type="protein sequence ID" value="KAH3728485.1"/>
    <property type="molecule type" value="Genomic_DNA"/>
</dbReference>
<feature type="compositionally biased region" description="Low complexity" evidence="1">
    <location>
        <begin position="561"/>
        <end position="578"/>
    </location>
</feature>
<dbReference type="Proteomes" id="UP000828390">
    <property type="component" value="Unassembled WGS sequence"/>
</dbReference>
<protein>
    <submittedName>
        <fullName evidence="2">Uncharacterized protein</fullName>
    </submittedName>
</protein>
<comment type="caution">
    <text evidence="2">The sequence shown here is derived from an EMBL/GenBank/DDBJ whole genome shotgun (WGS) entry which is preliminary data.</text>
</comment>
<feature type="compositionally biased region" description="Basic and acidic residues" evidence="1">
    <location>
        <begin position="535"/>
        <end position="551"/>
    </location>
</feature>
<feature type="region of interest" description="Disordered" evidence="1">
    <location>
        <begin position="511"/>
        <end position="578"/>
    </location>
</feature>
<feature type="region of interest" description="Disordered" evidence="1">
    <location>
        <begin position="805"/>
        <end position="853"/>
    </location>
</feature>
<name>A0A9D4HRM4_DREPO</name>